<comment type="caution">
    <text evidence="1">The sequence shown here is derived from an EMBL/GenBank/DDBJ whole genome shotgun (WGS) entry which is preliminary data.</text>
</comment>
<gene>
    <name evidence="1" type="ORF">ESB13_19620</name>
</gene>
<sequence length="189" mass="21985">MPLLYATYKEEIKPLVEKLPEEKLLFAAVWTADYLDRQYGIYFNHIGHKEERDVLQNAIAFLWNVVDDAAAINLTEQRRHLKLVRNIDIDNLDFAIPDQCGILKIMEATESALVFVKNKNVNNVVDIGWHPIEVLNSVKDSVIPWYETPPNYEIDDPFFKEELTAQMRLYSFLNSNEPVSSAEKKIFRL</sequence>
<reference evidence="1 2" key="1">
    <citation type="submission" date="2019-01" db="EMBL/GenBank/DDBJ databases">
        <title>Filimonas sp. strain TTM-71.</title>
        <authorList>
            <person name="Chen W.-M."/>
        </authorList>
    </citation>
    <scope>NUCLEOTIDE SEQUENCE [LARGE SCALE GENOMIC DNA]</scope>
    <source>
        <strain evidence="1 2">TTM-71</strain>
    </source>
</reference>
<dbReference type="EMBL" id="SDHZ01000004">
    <property type="protein sequence ID" value="RXK81152.1"/>
    <property type="molecule type" value="Genomic_DNA"/>
</dbReference>
<evidence type="ECO:0008006" key="3">
    <source>
        <dbReference type="Google" id="ProtNLM"/>
    </source>
</evidence>
<keyword evidence="2" id="KW-1185">Reference proteome</keyword>
<organism evidence="1 2">
    <name type="scientific">Filimonas effusa</name>
    <dbReference type="NCBI Taxonomy" id="2508721"/>
    <lineage>
        <taxon>Bacteria</taxon>
        <taxon>Pseudomonadati</taxon>
        <taxon>Bacteroidota</taxon>
        <taxon>Chitinophagia</taxon>
        <taxon>Chitinophagales</taxon>
        <taxon>Chitinophagaceae</taxon>
        <taxon>Filimonas</taxon>
    </lineage>
</organism>
<dbReference type="InterPro" id="IPR023381">
    <property type="entry name" value="YP001051499.1-like_dom_sf"/>
</dbReference>
<dbReference type="Gene3D" id="1.20.1590.10">
    <property type="entry name" value="YP_001051499.1 domain like"/>
    <property type="match status" value="1"/>
</dbReference>
<proteinExistence type="predicted"/>
<evidence type="ECO:0000313" key="2">
    <source>
        <dbReference type="Proteomes" id="UP000290545"/>
    </source>
</evidence>
<evidence type="ECO:0000313" key="1">
    <source>
        <dbReference type="EMBL" id="RXK81152.1"/>
    </source>
</evidence>
<dbReference type="OrthoDB" id="654469at2"/>
<dbReference type="AlphaFoldDB" id="A0A4Q1D0H0"/>
<dbReference type="Proteomes" id="UP000290545">
    <property type="component" value="Unassembled WGS sequence"/>
</dbReference>
<protein>
    <recommendedName>
        <fullName evidence="3">DUF416 family protein</fullName>
    </recommendedName>
</protein>
<dbReference type="RefSeq" id="WP_129005406.1">
    <property type="nucleotide sequence ID" value="NZ_SDHZ01000004.1"/>
</dbReference>
<name>A0A4Q1D0H0_9BACT</name>
<accession>A0A4Q1D0H0</accession>